<reference evidence="3" key="1">
    <citation type="submission" date="2017-07" db="EMBL/GenBank/DDBJ databases">
        <title>Taro Niue Genome Assembly and Annotation.</title>
        <authorList>
            <person name="Atibalentja N."/>
            <person name="Keating K."/>
            <person name="Fields C.J."/>
        </authorList>
    </citation>
    <scope>NUCLEOTIDE SEQUENCE</scope>
    <source>
        <strain evidence="3">Niue_2</strain>
        <tissue evidence="3">Leaf</tissue>
    </source>
</reference>
<feature type="compositionally biased region" description="Polar residues" evidence="1">
    <location>
        <begin position="203"/>
        <end position="219"/>
    </location>
</feature>
<proteinExistence type="predicted"/>
<keyword evidence="4" id="KW-1185">Reference proteome</keyword>
<comment type="caution">
    <text evidence="3">The sequence shown here is derived from an EMBL/GenBank/DDBJ whole genome shotgun (WGS) entry which is preliminary data.</text>
</comment>
<feature type="compositionally biased region" description="Polar residues" evidence="1">
    <location>
        <begin position="227"/>
        <end position="246"/>
    </location>
</feature>
<dbReference type="PANTHER" id="PTHR31286:SF180">
    <property type="entry name" value="OS10G0362600 PROTEIN"/>
    <property type="match status" value="1"/>
</dbReference>
<dbReference type="EMBL" id="NMUH01008121">
    <property type="protein sequence ID" value="MQM18327.1"/>
    <property type="molecule type" value="Genomic_DNA"/>
</dbReference>
<dbReference type="AlphaFoldDB" id="A0A843XGS2"/>
<dbReference type="PANTHER" id="PTHR31286">
    <property type="entry name" value="GLYCINE-RICH CELL WALL STRUCTURAL PROTEIN 1.8-LIKE"/>
    <property type="match status" value="1"/>
</dbReference>
<name>A0A843XGS2_COLES</name>
<accession>A0A843XGS2</accession>
<evidence type="ECO:0000313" key="4">
    <source>
        <dbReference type="Proteomes" id="UP000652761"/>
    </source>
</evidence>
<sequence>MGSSCRISQLCTDPSQLSCKALNLAIIVKTPQGWPPFQDIRSHLTQRFQLQEDFLISAYDGRHLIIRFRNEADYYKVLLKESMFVHGRLFRFSKWSMDFSPNKDSPVVPVWLHMPGLPANFFSEPMLRTIAGSIGPVLHIDQNTSRMIRADAAVVCVQLDVSKKLPDRVWVGVGGGGSWQPIVYPAPPLFCTSCSRLGHSTMNCKQSATGGKKATTVQGPSEDHSRPTANVKATTWRPTRHVNNPVQDPLQKEPIPNSHVHEDTTAIQPVHGPPTTQSNIND</sequence>
<gene>
    <name evidence="3" type="ORF">Taro_051314</name>
</gene>
<dbReference type="OrthoDB" id="786567at2759"/>
<feature type="domain" description="DUF4283" evidence="2">
    <location>
        <begin position="20"/>
        <end position="102"/>
    </location>
</feature>
<evidence type="ECO:0000256" key="1">
    <source>
        <dbReference type="SAM" id="MobiDB-lite"/>
    </source>
</evidence>
<evidence type="ECO:0000259" key="2">
    <source>
        <dbReference type="Pfam" id="PF14111"/>
    </source>
</evidence>
<dbReference type="InterPro" id="IPR040256">
    <property type="entry name" value="At4g02000-like"/>
</dbReference>
<dbReference type="Proteomes" id="UP000652761">
    <property type="component" value="Unassembled WGS sequence"/>
</dbReference>
<dbReference type="InterPro" id="IPR025558">
    <property type="entry name" value="DUF4283"/>
</dbReference>
<organism evidence="3 4">
    <name type="scientific">Colocasia esculenta</name>
    <name type="common">Wild taro</name>
    <name type="synonym">Arum esculentum</name>
    <dbReference type="NCBI Taxonomy" id="4460"/>
    <lineage>
        <taxon>Eukaryota</taxon>
        <taxon>Viridiplantae</taxon>
        <taxon>Streptophyta</taxon>
        <taxon>Embryophyta</taxon>
        <taxon>Tracheophyta</taxon>
        <taxon>Spermatophyta</taxon>
        <taxon>Magnoliopsida</taxon>
        <taxon>Liliopsida</taxon>
        <taxon>Araceae</taxon>
        <taxon>Aroideae</taxon>
        <taxon>Colocasieae</taxon>
        <taxon>Colocasia</taxon>
    </lineage>
</organism>
<protein>
    <recommendedName>
        <fullName evidence="2">DUF4283 domain-containing protein</fullName>
    </recommendedName>
</protein>
<feature type="non-terminal residue" evidence="3">
    <location>
        <position position="1"/>
    </location>
</feature>
<evidence type="ECO:0000313" key="3">
    <source>
        <dbReference type="EMBL" id="MQM18327.1"/>
    </source>
</evidence>
<dbReference type="Pfam" id="PF14111">
    <property type="entry name" value="DUF4283"/>
    <property type="match status" value="1"/>
</dbReference>
<feature type="region of interest" description="Disordered" evidence="1">
    <location>
        <begin position="203"/>
        <end position="257"/>
    </location>
</feature>